<evidence type="ECO:0000313" key="3">
    <source>
        <dbReference type="Proteomes" id="UP000236903"/>
    </source>
</evidence>
<organism evidence="2 3">
    <name type="scientific">Pseudomonas avellanae</name>
    <dbReference type="NCBI Taxonomy" id="46257"/>
    <lineage>
        <taxon>Bacteria</taxon>
        <taxon>Pseudomonadati</taxon>
        <taxon>Pseudomonadota</taxon>
        <taxon>Gammaproteobacteria</taxon>
        <taxon>Pseudomonadales</taxon>
        <taxon>Pseudomonadaceae</taxon>
        <taxon>Pseudomonas</taxon>
    </lineage>
</organism>
<evidence type="ECO:0000313" key="2">
    <source>
        <dbReference type="EMBL" id="AVB21005.1"/>
    </source>
</evidence>
<evidence type="ECO:0000256" key="1">
    <source>
        <dbReference type="SAM" id="MobiDB-lite"/>
    </source>
</evidence>
<reference evidence="2 3" key="1">
    <citation type="submission" date="2018-02" db="EMBL/GenBank/DDBJ databases">
        <title>Comparative genomics of Pseudomonas syringae.</title>
        <authorList>
            <person name="Hulin M.T."/>
        </authorList>
    </citation>
    <scope>NUCLEOTIDE SEQUENCE [LARGE SCALE GENOMIC DNA]</scope>
    <source>
        <strain evidence="2 3">R2leaf</strain>
    </source>
</reference>
<dbReference type="KEGG" id="pavl:BKM03_18605"/>
<accession>A0AAD0GPJ4</accession>
<feature type="region of interest" description="Disordered" evidence="1">
    <location>
        <begin position="34"/>
        <end position="60"/>
    </location>
</feature>
<dbReference type="AlphaFoldDB" id="A0AAD0GPJ4"/>
<proteinExistence type="predicted"/>
<name>A0AAD0GPJ4_9PSED</name>
<dbReference type="EMBL" id="CP026562">
    <property type="protein sequence ID" value="AVB21005.1"/>
    <property type="molecule type" value="Genomic_DNA"/>
</dbReference>
<sequence>MGANLFAKGCEAALKQATLVVPDTPYVTVLLPVPGRSRTSSLPRPTGRSKSGFVPNPERCHDTQLLHATTNLSKYFPANSFLLIRPRPTVSPIQQGFHP</sequence>
<protein>
    <submittedName>
        <fullName evidence="2">Uncharacterized protein</fullName>
    </submittedName>
</protein>
<gene>
    <name evidence="2" type="ORF">BKM03_18605</name>
</gene>
<dbReference type="Proteomes" id="UP000236903">
    <property type="component" value="Chromosome"/>
</dbReference>